<feature type="compositionally biased region" description="Basic and acidic residues" evidence="1">
    <location>
        <begin position="23"/>
        <end position="33"/>
    </location>
</feature>
<dbReference type="HOGENOM" id="CLU_2642416_0_0_1"/>
<organism evidence="2">
    <name type="scientific">Oryza nivara</name>
    <name type="common">Indian wild rice</name>
    <name type="synonym">Oryza sativa f. spontanea</name>
    <dbReference type="NCBI Taxonomy" id="4536"/>
    <lineage>
        <taxon>Eukaryota</taxon>
        <taxon>Viridiplantae</taxon>
        <taxon>Streptophyta</taxon>
        <taxon>Embryophyta</taxon>
        <taxon>Tracheophyta</taxon>
        <taxon>Spermatophyta</taxon>
        <taxon>Magnoliopsida</taxon>
        <taxon>Liliopsida</taxon>
        <taxon>Poales</taxon>
        <taxon>Poaceae</taxon>
        <taxon>BOP clade</taxon>
        <taxon>Oryzoideae</taxon>
        <taxon>Oryzeae</taxon>
        <taxon>Oryzinae</taxon>
        <taxon>Oryza</taxon>
    </lineage>
</organism>
<dbReference type="OMA" id="VEPPMAG"/>
<feature type="compositionally biased region" description="Low complexity" evidence="1">
    <location>
        <begin position="42"/>
        <end position="51"/>
    </location>
</feature>
<dbReference type="Proteomes" id="UP000006591">
    <property type="component" value="Chromosome 4"/>
</dbReference>
<evidence type="ECO:0000313" key="2">
    <source>
        <dbReference type="EnsemblPlants" id="ONIVA04G06110.1"/>
    </source>
</evidence>
<proteinExistence type="predicted"/>
<dbReference type="Gramene" id="ONIVA04G06110.1">
    <property type="protein sequence ID" value="ONIVA04G06110.1"/>
    <property type="gene ID" value="ONIVA04G06110"/>
</dbReference>
<reference evidence="2" key="2">
    <citation type="submission" date="2018-04" db="EMBL/GenBank/DDBJ databases">
        <title>OnivRS2 (Oryza nivara Reference Sequence Version 2).</title>
        <authorList>
            <person name="Zhang J."/>
            <person name="Kudrna D."/>
            <person name="Lee S."/>
            <person name="Talag J."/>
            <person name="Rajasekar S."/>
            <person name="Welchert J."/>
            <person name="Hsing Y.-I."/>
            <person name="Wing R.A."/>
        </authorList>
    </citation>
    <scope>NUCLEOTIDE SEQUENCE [LARGE SCALE GENOMIC DNA]</scope>
    <source>
        <strain evidence="2">SL10</strain>
    </source>
</reference>
<sequence length="82" mass="8978">MGIEERRQRQKKGPPDISLIWHAKTECRDQKTEGRKRRGRSGSETSTPTRSSDADGRRLPVEPPMAGSGTATASYSLLGPVV</sequence>
<accession>A0A0E0GZ49</accession>
<name>A0A0E0GZ49_ORYNI</name>
<evidence type="ECO:0000256" key="1">
    <source>
        <dbReference type="SAM" id="MobiDB-lite"/>
    </source>
</evidence>
<reference evidence="2" key="1">
    <citation type="submission" date="2015-04" db="UniProtKB">
        <authorList>
            <consortium name="EnsemblPlants"/>
        </authorList>
    </citation>
    <scope>IDENTIFICATION</scope>
    <source>
        <strain evidence="2">SL10</strain>
    </source>
</reference>
<protein>
    <submittedName>
        <fullName evidence="2">Uncharacterized protein</fullName>
    </submittedName>
</protein>
<dbReference type="AlphaFoldDB" id="A0A0E0GZ49"/>
<feature type="region of interest" description="Disordered" evidence="1">
    <location>
        <begin position="1"/>
        <end position="82"/>
    </location>
</feature>
<keyword evidence="3" id="KW-1185">Reference proteome</keyword>
<dbReference type="EnsemblPlants" id="ONIVA04G06110.1">
    <property type="protein sequence ID" value="ONIVA04G06110.1"/>
    <property type="gene ID" value="ONIVA04G06110"/>
</dbReference>
<evidence type="ECO:0000313" key="3">
    <source>
        <dbReference type="Proteomes" id="UP000006591"/>
    </source>
</evidence>